<feature type="region of interest" description="Disordered" evidence="1">
    <location>
        <begin position="119"/>
        <end position="140"/>
    </location>
</feature>
<keyword evidence="3" id="KW-1185">Reference proteome</keyword>
<name>A0A484KCD1_9ASTE</name>
<proteinExistence type="predicted"/>
<dbReference type="AlphaFoldDB" id="A0A484KCD1"/>
<dbReference type="Proteomes" id="UP000595140">
    <property type="component" value="Unassembled WGS sequence"/>
</dbReference>
<gene>
    <name evidence="2" type="ORF">CCAM_LOCUS3951</name>
</gene>
<evidence type="ECO:0000256" key="1">
    <source>
        <dbReference type="SAM" id="MobiDB-lite"/>
    </source>
</evidence>
<evidence type="ECO:0000313" key="3">
    <source>
        <dbReference type="Proteomes" id="UP000595140"/>
    </source>
</evidence>
<organism evidence="2 3">
    <name type="scientific">Cuscuta campestris</name>
    <dbReference type="NCBI Taxonomy" id="132261"/>
    <lineage>
        <taxon>Eukaryota</taxon>
        <taxon>Viridiplantae</taxon>
        <taxon>Streptophyta</taxon>
        <taxon>Embryophyta</taxon>
        <taxon>Tracheophyta</taxon>
        <taxon>Spermatophyta</taxon>
        <taxon>Magnoliopsida</taxon>
        <taxon>eudicotyledons</taxon>
        <taxon>Gunneridae</taxon>
        <taxon>Pentapetalae</taxon>
        <taxon>asterids</taxon>
        <taxon>lamiids</taxon>
        <taxon>Solanales</taxon>
        <taxon>Convolvulaceae</taxon>
        <taxon>Cuscuteae</taxon>
        <taxon>Cuscuta</taxon>
        <taxon>Cuscuta subgen. Grammica</taxon>
        <taxon>Cuscuta sect. Cleistogrammica</taxon>
    </lineage>
</organism>
<evidence type="ECO:0000313" key="2">
    <source>
        <dbReference type="EMBL" id="VFQ62175.1"/>
    </source>
</evidence>
<dbReference type="EMBL" id="OOIL02000218">
    <property type="protein sequence ID" value="VFQ62175.1"/>
    <property type="molecule type" value="Genomic_DNA"/>
</dbReference>
<reference evidence="2 3" key="1">
    <citation type="submission" date="2018-04" db="EMBL/GenBank/DDBJ databases">
        <authorList>
            <person name="Vogel A."/>
        </authorList>
    </citation>
    <scope>NUCLEOTIDE SEQUENCE [LARGE SCALE GENOMIC DNA]</scope>
</reference>
<feature type="region of interest" description="Disordered" evidence="1">
    <location>
        <begin position="1"/>
        <end position="21"/>
    </location>
</feature>
<feature type="region of interest" description="Disordered" evidence="1">
    <location>
        <begin position="157"/>
        <end position="185"/>
    </location>
</feature>
<accession>A0A484KCD1</accession>
<protein>
    <submittedName>
        <fullName evidence="2">Uncharacterized protein</fullName>
    </submittedName>
</protein>
<sequence>MADRSLPEEEEDASSPPSKIRINSSRFTTTLILTTLVTSSSFWSSSLKVTVFLGFAFSVDEVPDGFLCSIKSRPSSSIAFFSCFAPPFLAKQFPMEFSHLFLSLSPFWGASTKLPTEWKQQTSCPRTKRNRKPKTRDESKYCNRKTVFTEKTAKFFASSKQNKKNRRGGDENGPARATHTGGLLSFRESQARLPEDMMPKIVFMVLEISQEAYHECMQVRQDVLAPSLCETLKMMRYGG</sequence>